<dbReference type="PROSITE" id="PS01124">
    <property type="entry name" value="HTH_ARAC_FAMILY_2"/>
    <property type="match status" value="1"/>
</dbReference>
<dbReference type="InterPro" id="IPR018060">
    <property type="entry name" value="HTH_AraC"/>
</dbReference>
<comment type="caution">
    <text evidence="5">The sequence shown here is derived from an EMBL/GenBank/DDBJ whole genome shotgun (WGS) entry which is preliminary data.</text>
</comment>
<dbReference type="InterPro" id="IPR018062">
    <property type="entry name" value="HTH_AraC-typ_CS"/>
</dbReference>
<dbReference type="SUPFAM" id="SSF46689">
    <property type="entry name" value="Homeodomain-like"/>
    <property type="match status" value="1"/>
</dbReference>
<dbReference type="InterPro" id="IPR009057">
    <property type="entry name" value="Homeodomain-like_sf"/>
</dbReference>
<keyword evidence="2 5" id="KW-0238">DNA-binding</keyword>
<dbReference type="PANTHER" id="PTHR47894:SF1">
    <property type="entry name" value="HTH-TYPE TRANSCRIPTIONAL REGULATOR VQSM"/>
    <property type="match status" value="1"/>
</dbReference>
<keyword evidence="6" id="KW-1185">Reference proteome</keyword>
<proteinExistence type="predicted"/>
<dbReference type="Gene3D" id="1.10.10.60">
    <property type="entry name" value="Homeodomain-like"/>
    <property type="match status" value="1"/>
</dbReference>
<evidence type="ECO:0000259" key="4">
    <source>
        <dbReference type="PROSITE" id="PS01124"/>
    </source>
</evidence>
<dbReference type="EMBL" id="SMGR01000001">
    <property type="protein sequence ID" value="TCL09232.1"/>
    <property type="molecule type" value="Genomic_DNA"/>
</dbReference>
<evidence type="ECO:0000313" key="6">
    <source>
        <dbReference type="Proteomes" id="UP000295673"/>
    </source>
</evidence>
<evidence type="ECO:0000256" key="2">
    <source>
        <dbReference type="ARBA" id="ARBA00023125"/>
    </source>
</evidence>
<dbReference type="InterPro" id="IPR020449">
    <property type="entry name" value="Tscrpt_reg_AraC-type_HTH"/>
</dbReference>
<gene>
    <name evidence="5" type="ORF">BXY66_1277</name>
</gene>
<dbReference type="PROSITE" id="PS00041">
    <property type="entry name" value="HTH_ARAC_FAMILY_1"/>
    <property type="match status" value="1"/>
</dbReference>
<dbReference type="GO" id="GO:0005829">
    <property type="term" value="C:cytosol"/>
    <property type="evidence" value="ECO:0007669"/>
    <property type="project" value="TreeGrafter"/>
</dbReference>
<dbReference type="GO" id="GO:0003700">
    <property type="term" value="F:DNA-binding transcription factor activity"/>
    <property type="evidence" value="ECO:0007669"/>
    <property type="project" value="InterPro"/>
</dbReference>
<dbReference type="InterPro" id="IPR032687">
    <property type="entry name" value="AraC-type_N"/>
</dbReference>
<dbReference type="Proteomes" id="UP000295673">
    <property type="component" value="Unassembled WGS sequence"/>
</dbReference>
<keyword evidence="3" id="KW-0804">Transcription</keyword>
<dbReference type="OrthoDB" id="9805730at2"/>
<dbReference type="GO" id="GO:0000976">
    <property type="term" value="F:transcription cis-regulatory region binding"/>
    <property type="evidence" value="ECO:0007669"/>
    <property type="project" value="TreeGrafter"/>
</dbReference>
<accession>A0A4R1NVV0</accession>
<reference evidence="5 6" key="1">
    <citation type="submission" date="2019-03" db="EMBL/GenBank/DDBJ databases">
        <title>Genomic Encyclopedia of Archaeal and Bacterial Type Strains, Phase II (KMG-II): from individual species to whole genera.</title>
        <authorList>
            <person name="Goeker M."/>
        </authorList>
    </citation>
    <scope>NUCLEOTIDE SEQUENCE [LARGE SCALE GENOMIC DNA]</scope>
    <source>
        <strain evidence="5 6">DSM 26433</strain>
    </source>
</reference>
<dbReference type="Pfam" id="PF12625">
    <property type="entry name" value="Arabinose_bd"/>
    <property type="match status" value="1"/>
</dbReference>
<feature type="domain" description="HTH araC/xylS-type" evidence="4">
    <location>
        <begin position="229"/>
        <end position="327"/>
    </location>
</feature>
<keyword evidence="1" id="KW-0805">Transcription regulation</keyword>
<dbReference type="Pfam" id="PF12833">
    <property type="entry name" value="HTH_18"/>
    <property type="match status" value="1"/>
</dbReference>
<dbReference type="RefSeq" id="WP_132859287.1">
    <property type="nucleotide sequence ID" value="NZ_SMGR01000001.1"/>
</dbReference>
<dbReference type="AlphaFoldDB" id="A0A4R1NVV0"/>
<dbReference type="PANTHER" id="PTHR47894">
    <property type="entry name" value="HTH-TYPE TRANSCRIPTIONAL REGULATOR GADX"/>
    <property type="match status" value="1"/>
</dbReference>
<sequence>MPSKTDGFIRLPLVMPFVDLARSRGVDIASTLDRFELTREDIANPDRSVHAEVIYGLTNGLAKATKDPHFGFHVAEAFDIRQWQPTKDAFQRARTVGDFYTRFLLAVPQQASSVRHVLEVSADTATYTVNRLVRTRNQPEHVEGFGLGLHLRLLRQLLRDRWNGEQVSLLTPFPQAVPKTPLGVAVTQSNITGLGVRFPSHWLLLPVRQGTAAMETENTPVPEELSIVSALRTAARPQLEKRDLSLDDFAKELGMSPARLKATLQAQNTTFPREIKRLRIDVASELLRGSSTTVSDIGRQLGYNDQSHFARFFRSQTGLSPLEYRNKQLR</sequence>
<name>A0A4R1NVV0_9RHOB</name>
<evidence type="ECO:0000256" key="3">
    <source>
        <dbReference type="ARBA" id="ARBA00023163"/>
    </source>
</evidence>
<evidence type="ECO:0000313" key="5">
    <source>
        <dbReference type="EMBL" id="TCL09232.1"/>
    </source>
</evidence>
<dbReference type="SMART" id="SM00342">
    <property type="entry name" value="HTH_ARAC"/>
    <property type="match status" value="1"/>
</dbReference>
<evidence type="ECO:0000256" key="1">
    <source>
        <dbReference type="ARBA" id="ARBA00023015"/>
    </source>
</evidence>
<dbReference type="PRINTS" id="PR00032">
    <property type="entry name" value="HTHARAC"/>
</dbReference>
<protein>
    <submittedName>
        <fullName evidence="5">AraC-like DNA-binding protein</fullName>
    </submittedName>
</protein>
<organism evidence="5 6">
    <name type="scientific">Shimia isoporae</name>
    <dbReference type="NCBI Taxonomy" id="647720"/>
    <lineage>
        <taxon>Bacteria</taxon>
        <taxon>Pseudomonadati</taxon>
        <taxon>Pseudomonadota</taxon>
        <taxon>Alphaproteobacteria</taxon>
        <taxon>Rhodobacterales</taxon>
        <taxon>Roseobacteraceae</taxon>
    </lineage>
</organism>